<dbReference type="PANTHER" id="PTHR21683:SF3">
    <property type="entry name" value="CILIA AND FLAGELLA ASSOCIATED PROTEIN 100"/>
    <property type="match status" value="1"/>
</dbReference>
<reference evidence="2" key="1">
    <citation type="submission" date="2022-01" db="EMBL/GenBank/DDBJ databases">
        <authorList>
            <person name="King R."/>
        </authorList>
    </citation>
    <scope>NUCLEOTIDE SEQUENCE</scope>
</reference>
<sequence>MEKKKATQTHRKSKGEEFHRKASRTSKGPVGDNQTQTNKHFQRPSKDFSEYPEAPSSSHTSTLASIADLSDHPLSPTTIKKIKKFVPKKRPEVSAKLRRVLTSKVKKPMPFIARGKQSTGKYQDELIFDYPKDMSLFSSMLESKAWRRGQQITSLKKNLQDRKSFWQTLNSNLHERLFVEDDDKYISTCIEDIDPEYKRIVKGRPIADNVSLGDYIQMNRDLLKLKIMIGYREDDLALVNTHLKTETRMIELIESNFQKYVNIFLEFLKRDYEIANNLLSRSNKVVIELMAANEDHRYVLQKLQGIKSQLFKSEARWRLVKWYEKFLYEISPLHWKKENTNSLMRALQHKSCLELFEDINSDTDITLEEIAATVERECCDDEDPVLFFTETGQILDYFIYMEEQNFNSLLYNEELRQPLALIKAEMQSAARNFDGTIDHLRTYIDGLEEGIKWEEERARNLEQIAHDLIFTHFKRIIATTDVLNIHCFVEDVYESIIERNTTNMNAIQMATAIEDFYMRELFVLDQIPASEVAVIQTVTIQKTQKMMILAEQARKAFTELDNTLRGMKKGYVSFVKPLHKPLMFRSAPKEEYRPPPPPPKERPQTQLDYLEHFTDYCRYYDNPKDYGIQVGDSDDEKA</sequence>
<evidence type="ECO:0000256" key="1">
    <source>
        <dbReference type="SAM" id="MobiDB-lite"/>
    </source>
</evidence>
<proteinExistence type="predicted"/>
<dbReference type="EMBL" id="OU900101">
    <property type="protein sequence ID" value="CAG9864482.1"/>
    <property type="molecule type" value="Genomic_DNA"/>
</dbReference>
<organism evidence="2 3">
    <name type="scientific">Phyllotreta striolata</name>
    <name type="common">Striped flea beetle</name>
    <name type="synonym">Crioceris striolata</name>
    <dbReference type="NCBI Taxonomy" id="444603"/>
    <lineage>
        <taxon>Eukaryota</taxon>
        <taxon>Metazoa</taxon>
        <taxon>Ecdysozoa</taxon>
        <taxon>Arthropoda</taxon>
        <taxon>Hexapoda</taxon>
        <taxon>Insecta</taxon>
        <taxon>Pterygota</taxon>
        <taxon>Neoptera</taxon>
        <taxon>Endopterygota</taxon>
        <taxon>Coleoptera</taxon>
        <taxon>Polyphaga</taxon>
        <taxon>Cucujiformia</taxon>
        <taxon>Chrysomeloidea</taxon>
        <taxon>Chrysomelidae</taxon>
        <taxon>Galerucinae</taxon>
        <taxon>Alticini</taxon>
        <taxon>Phyllotreta</taxon>
    </lineage>
</organism>
<dbReference type="Proteomes" id="UP001153712">
    <property type="component" value="Chromosome 8"/>
</dbReference>
<keyword evidence="3" id="KW-1185">Reference proteome</keyword>
<name>A0A9N9XSL1_PHYSR</name>
<evidence type="ECO:0000313" key="3">
    <source>
        <dbReference type="Proteomes" id="UP001153712"/>
    </source>
</evidence>
<dbReference type="PANTHER" id="PTHR21683">
    <property type="entry name" value="COILED-COIL DOMAIN-CONTAINING PROTEIN 42 LIKE-2-LIKE-RELATED"/>
    <property type="match status" value="1"/>
</dbReference>
<feature type="region of interest" description="Disordered" evidence="1">
    <location>
        <begin position="1"/>
        <end position="62"/>
    </location>
</feature>
<feature type="region of interest" description="Disordered" evidence="1">
    <location>
        <begin position="585"/>
        <end position="605"/>
    </location>
</feature>
<gene>
    <name evidence="2" type="ORF">PHYEVI_LOCUS10737</name>
</gene>
<feature type="compositionally biased region" description="Basic residues" evidence="1">
    <location>
        <begin position="1"/>
        <end position="13"/>
    </location>
</feature>
<feature type="compositionally biased region" description="Basic and acidic residues" evidence="1">
    <location>
        <begin position="587"/>
        <end position="605"/>
    </location>
</feature>
<dbReference type="InterPro" id="IPR051147">
    <property type="entry name" value="CFAP_domain-containing"/>
</dbReference>
<evidence type="ECO:0000313" key="2">
    <source>
        <dbReference type="EMBL" id="CAG9864482.1"/>
    </source>
</evidence>
<protein>
    <submittedName>
        <fullName evidence="2">Uncharacterized protein</fullName>
    </submittedName>
</protein>
<accession>A0A9N9XSL1</accession>
<dbReference type="OrthoDB" id="10264063at2759"/>
<dbReference type="AlphaFoldDB" id="A0A9N9XSL1"/>